<dbReference type="AlphaFoldDB" id="A0A8T0UAP3"/>
<evidence type="ECO:0000313" key="5">
    <source>
        <dbReference type="EMBL" id="KAG2621111.1"/>
    </source>
</evidence>
<evidence type="ECO:0000256" key="1">
    <source>
        <dbReference type="ARBA" id="ARBA00001946"/>
    </source>
</evidence>
<dbReference type="PANTHER" id="PTHR22748">
    <property type="entry name" value="AP ENDONUCLEASE"/>
    <property type="match status" value="1"/>
</dbReference>
<gene>
    <name evidence="5" type="ORF">PVAP13_3NG170326</name>
</gene>
<evidence type="ECO:0008006" key="7">
    <source>
        <dbReference type="Google" id="ProtNLM"/>
    </source>
</evidence>
<evidence type="ECO:0000313" key="6">
    <source>
        <dbReference type="Proteomes" id="UP000823388"/>
    </source>
</evidence>
<sequence length="132" mass="15210">SWKILCWNIRGLNSDKKWNSLRDKISEPGCDIICLQKTKKDSFDLQFIRNFCPAAFDAFEYLPSIGASEGTLAFANEFSISVEFISKHNDLQWILTNVYGPCTSFGKQNFTNWLQNIQMPEAFPWLLLGDFN</sequence>
<name>A0A8T0UAP3_PANVG</name>
<organism evidence="5 6">
    <name type="scientific">Panicum virgatum</name>
    <name type="common">Blackwell switchgrass</name>
    <dbReference type="NCBI Taxonomy" id="38727"/>
    <lineage>
        <taxon>Eukaryota</taxon>
        <taxon>Viridiplantae</taxon>
        <taxon>Streptophyta</taxon>
        <taxon>Embryophyta</taxon>
        <taxon>Tracheophyta</taxon>
        <taxon>Spermatophyta</taxon>
        <taxon>Magnoliopsida</taxon>
        <taxon>Liliopsida</taxon>
        <taxon>Poales</taxon>
        <taxon>Poaceae</taxon>
        <taxon>PACMAD clade</taxon>
        <taxon>Panicoideae</taxon>
        <taxon>Panicodae</taxon>
        <taxon>Paniceae</taxon>
        <taxon>Panicinae</taxon>
        <taxon>Panicum</taxon>
        <taxon>Panicum sect. Hiantes</taxon>
    </lineage>
</organism>
<dbReference type="GO" id="GO:0006284">
    <property type="term" value="P:base-excision repair"/>
    <property type="evidence" value="ECO:0007669"/>
    <property type="project" value="TreeGrafter"/>
</dbReference>
<dbReference type="GO" id="GO:0005634">
    <property type="term" value="C:nucleus"/>
    <property type="evidence" value="ECO:0007669"/>
    <property type="project" value="TreeGrafter"/>
</dbReference>
<keyword evidence="2" id="KW-0479">Metal-binding</keyword>
<dbReference type="Gene3D" id="3.60.10.10">
    <property type="entry name" value="Endonuclease/exonuclease/phosphatase"/>
    <property type="match status" value="1"/>
</dbReference>
<protein>
    <recommendedName>
        <fullName evidence="7">Endonuclease/exonuclease/phosphatase domain-containing protein</fullName>
    </recommendedName>
</protein>
<dbReference type="SUPFAM" id="SSF56219">
    <property type="entry name" value="DNase I-like"/>
    <property type="match status" value="1"/>
</dbReference>
<keyword evidence="4" id="KW-0460">Magnesium</keyword>
<reference evidence="5" key="1">
    <citation type="submission" date="2020-05" db="EMBL/GenBank/DDBJ databases">
        <title>WGS assembly of Panicum virgatum.</title>
        <authorList>
            <person name="Lovell J.T."/>
            <person name="Jenkins J."/>
            <person name="Shu S."/>
            <person name="Juenger T.E."/>
            <person name="Schmutz J."/>
        </authorList>
    </citation>
    <scope>NUCLEOTIDE SEQUENCE</scope>
    <source>
        <strain evidence="5">AP13</strain>
    </source>
</reference>
<comment type="caution">
    <text evidence="5">The sequence shown here is derived from an EMBL/GenBank/DDBJ whole genome shotgun (WGS) entry which is preliminary data.</text>
</comment>
<proteinExistence type="predicted"/>
<evidence type="ECO:0000256" key="2">
    <source>
        <dbReference type="ARBA" id="ARBA00022723"/>
    </source>
</evidence>
<dbReference type="EMBL" id="CM029042">
    <property type="protein sequence ID" value="KAG2621111.1"/>
    <property type="molecule type" value="Genomic_DNA"/>
</dbReference>
<feature type="non-terminal residue" evidence="5">
    <location>
        <position position="132"/>
    </location>
</feature>
<dbReference type="InterPro" id="IPR004808">
    <property type="entry name" value="AP_endonuc_1"/>
</dbReference>
<keyword evidence="6" id="KW-1185">Reference proteome</keyword>
<dbReference type="Proteomes" id="UP000823388">
    <property type="component" value="Chromosome 3N"/>
</dbReference>
<evidence type="ECO:0000256" key="4">
    <source>
        <dbReference type="ARBA" id="ARBA00022842"/>
    </source>
</evidence>
<dbReference type="PANTHER" id="PTHR22748:SF19">
    <property type="entry name" value="ENDONUCLEASE_EXONUCLEASE_PHOSPHATASE DOMAIN-CONTAINING PROTEIN"/>
    <property type="match status" value="1"/>
</dbReference>
<evidence type="ECO:0000256" key="3">
    <source>
        <dbReference type="ARBA" id="ARBA00022801"/>
    </source>
</evidence>
<dbReference type="GO" id="GO:0003906">
    <property type="term" value="F:DNA-(apurinic or apyrimidinic site) endonuclease activity"/>
    <property type="evidence" value="ECO:0007669"/>
    <property type="project" value="TreeGrafter"/>
</dbReference>
<dbReference type="GO" id="GO:0008311">
    <property type="term" value="F:double-stranded DNA 3'-5' DNA exonuclease activity"/>
    <property type="evidence" value="ECO:0007669"/>
    <property type="project" value="TreeGrafter"/>
</dbReference>
<dbReference type="InterPro" id="IPR036691">
    <property type="entry name" value="Endo/exonu/phosph_ase_sf"/>
</dbReference>
<feature type="non-terminal residue" evidence="5">
    <location>
        <position position="1"/>
    </location>
</feature>
<dbReference type="GO" id="GO:0046872">
    <property type="term" value="F:metal ion binding"/>
    <property type="evidence" value="ECO:0007669"/>
    <property type="project" value="UniProtKB-KW"/>
</dbReference>
<accession>A0A8T0UAP3</accession>
<dbReference type="GO" id="GO:0008081">
    <property type="term" value="F:phosphoric diester hydrolase activity"/>
    <property type="evidence" value="ECO:0007669"/>
    <property type="project" value="TreeGrafter"/>
</dbReference>
<keyword evidence="3" id="KW-0378">Hydrolase</keyword>
<comment type="cofactor">
    <cofactor evidence="1">
        <name>Mg(2+)</name>
        <dbReference type="ChEBI" id="CHEBI:18420"/>
    </cofactor>
</comment>